<sequence length="194" mass="19876">MTVVLPVGFRLGPETVPAAVAGSVRLGWARHALDEDEARVWDLAHGLAGDDPLCGHDLLLAHAAAVGVAEPEAVVARLAGRSLLVHVPPSADDLADLARRLVARPLLVGIGAGRDPSTRALGLPGWPVLELPLATALRWESTGTAADLQEAAELAAGALGDPAAVRAALADVVGDLPVLLSHHCGYLDLADPRG</sequence>
<dbReference type="OrthoDB" id="5193974at2"/>
<name>A0A1G7QHY5_9ACTN</name>
<dbReference type="EMBL" id="FNCF01000002">
    <property type="protein sequence ID" value="SDF98121.1"/>
    <property type="molecule type" value="Genomic_DNA"/>
</dbReference>
<organism evidence="1 2">
    <name type="scientific">Klenkia brasiliensis</name>
    <dbReference type="NCBI Taxonomy" id="333142"/>
    <lineage>
        <taxon>Bacteria</taxon>
        <taxon>Bacillati</taxon>
        <taxon>Actinomycetota</taxon>
        <taxon>Actinomycetes</taxon>
        <taxon>Geodermatophilales</taxon>
        <taxon>Geodermatophilaceae</taxon>
        <taxon>Klenkia</taxon>
    </lineage>
</organism>
<evidence type="ECO:0000313" key="1">
    <source>
        <dbReference type="EMBL" id="SDF98121.1"/>
    </source>
</evidence>
<dbReference type="RefSeq" id="WP_091060819.1">
    <property type="nucleotide sequence ID" value="NZ_FNCF01000002.1"/>
</dbReference>
<dbReference type="Proteomes" id="UP000198863">
    <property type="component" value="Unassembled WGS sequence"/>
</dbReference>
<keyword evidence="2" id="KW-1185">Reference proteome</keyword>
<protein>
    <submittedName>
        <fullName evidence="1">Uncharacterized protein</fullName>
    </submittedName>
</protein>
<evidence type="ECO:0000313" key="2">
    <source>
        <dbReference type="Proteomes" id="UP000198863"/>
    </source>
</evidence>
<dbReference type="AlphaFoldDB" id="A0A1G7QHY5"/>
<gene>
    <name evidence="1" type="ORF">SAMN05660324_1491</name>
</gene>
<accession>A0A1G7QHY5</accession>
<proteinExistence type="predicted"/>
<reference evidence="2" key="1">
    <citation type="submission" date="2016-10" db="EMBL/GenBank/DDBJ databases">
        <authorList>
            <person name="Varghese N."/>
            <person name="Submissions S."/>
        </authorList>
    </citation>
    <scope>NUCLEOTIDE SEQUENCE [LARGE SCALE GENOMIC DNA]</scope>
    <source>
        <strain evidence="2">DSM 44526</strain>
    </source>
</reference>